<evidence type="ECO:0000313" key="5">
    <source>
        <dbReference type="EMBL" id="OWY97003.1"/>
    </source>
</evidence>
<dbReference type="GO" id="GO:0005576">
    <property type="term" value="C:extracellular region"/>
    <property type="evidence" value="ECO:0007669"/>
    <property type="project" value="UniProtKB-SubCell"/>
</dbReference>
<gene>
    <name evidence="5" type="ORF">PHMEG_00032574</name>
</gene>
<dbReference type="EMBL" id="NBNE01010962">
    <property type="protein sequence ID" value="OWY97003.1"/>
    <property type="molecule type" value="Genomic_DNA"/>
</dbReference>
<proteinExistence type="predicted"/>
<evidence type="ECO:0000256" key="2">
    <source>
        <dbReference type="ARBA" id="ARBA00004613"/>
    </source>
</evidence>
<evidence type="ECO:0000313" key="6">
    <source>
        <dbReference type="Proteomes" id="UP000198211"/>
    </source>
</evidence>
<dbReference type="InterPro" id="IPR045379">
    <property type="entry name" value="Crinkler_N"/>
</dbReference>
<feature type="domain" description="Crinkler effector protein N-terminal" evidence="4">
    <location>
        <begin position="45"/>
        <end position="157"/>
    </location>
</feature>
<comment type="caution">
    <text evidence="5">The sequence shown here is derived from an EMBL/GenBank/DDBJ whole genome shotgun (WGS) entry which is preliminary data.</text>
</comment>
<dbReference type="OrthoDB" id="165609at2759"/>
<dbReference type="Proteomes" id="UP000198211">
    <property type="component" value="Unassembled WGS sequence"/>
</dbReference>
<evidence type="ECO:0000256" key="1">
    <source>
        <dbReference type="ARBA" id="ARBA00004340"/>
    </source>
</evidence>
<reference evidence="6" key="1">
    <citation type="submission" date="2017-03" db="EMBL/GenBank/DDBJ databases">
        <title>Phytopthora megakarya and P. palmivora, two closely related causual agents of cacao black pod achieved similar genome size and gene model numbers by different mechanisms.</title>
        <authorList>
            <person name="Ali S."/>
            <person name="Shao J."/>
            <person name="Larry D.J."/>
            <person name="Kronmiller B."/>
            <person name="Shen D."/>
            <person name="Strem M.D."/>
            <person name="Melnick R.L."/>
            <person name="Guiltinan M.J."/>
            <person name="Tyler B.M."/>
            <person name="Meinhardt L.W."/>
            <person name="Bailey B.A."/>
        </authorList>
    </citation>
    <scope>NUCLEOTIDE SEQUENCE [LARGE SCALE GENOMIC DNA]</scope>
    <source>
        <strain evidence="6">zdho120</strain>
    </source>
</reference>
<feature type="non-terminal residue" evidence="5">
    <location>
        <position position="179"/>
    </location>
</feature>
<comment type="subcellular location">
    <subcellularLocation>
        <location evidence="1">Host cell</location>
    </subcellularLocation>
    <subcellularLocation>
        <location evidence="2">Secreted</location>
    </subcellularLocation>
</comment>
<evidence type="ECO:0000256" key="3">
    <source>
        <dbReference type="ARBA" id="ARBA00022525"/>
    </source>
</evidence>
<accession>A0A225UVB5</accession>
<keyword evidence="3" id="KW-0964">Secreted</keyword>
<name>A0A225UVB5_9STRA</name>
<protein>
    <submittedName>
        <fullName evidence="5">Crinkler (CRN)</fullName>
    </submittedName>
</protein>
<sequence length="179" mass="20171">MPILWAWEMEKLFWRVRKYLFDAVTNSPSLSSFQNLPAPGKMVLLNCAIIGKESVISIIIEEWKTVDLLKEAIQKRWPKYLKDVEPDGLQLFLAKTADGAWLQSGSEDVKELKKGEKTAAIEELTHEDQKLQGEDGLAKVLEGMKDPLVGQIHVLVVVPKPNTELWLVTGSVENAFDTK</sequence>
<dbReference type="AlphaFoldDB" id="A0A225UVB5"/>
<dbReference type="GO" id="GO:0043657">
    <property type="term" value="C:host cell"/>
    <property type="evidence" value="ECO:0007669"/>
    <property type="project" value="UniProtKB-SubCell"/>
</dbReference>
<dbReference type="Pfam" id="PF20147">
    <property type="entry name" value="Crinkler"/>
    <property type="match status" value="1"/>
</dbReference>
<evidence type="ECO:0000259" key="4">
    <source>
        <dbReference type="Pfam" id="PF20147"/>
    </source>
</evidence>
<keyword evidence="6" id="KW-1185">Reference proteome</keyword>
<organism evidence="5 6">
    <name type="scientific">Phytophthora megakarya</name>
    <dbReference type="NCBI Taxonomy" id="4795"/>
    <lineage>
        <taxon>Eukaryota</taxon>
        <taxon>Sar</taxon>
        <taxon>Stramenopiles</taxon>
        <taxon>Oomycota</taxon>
        <taxon>Peronosporomycetes</taxon>
        <taxon>Peronosporales</taxon>
        <taxon>Peronosporaceae</taxon>
        <taxon>Phytophthora</taxon>
    </lineage>
</organism>